<dbReference type="Gene3D" id="3.30.470.20">
    <property type="entry name" value="ATP-grasp fold, B domain"/>
    <property type="match status" value="2"/>
</dbReference>
<evidence type="ECO:0000256" key="12">
    <source>
        <dbReference type="ARBA" id="ARBA00048094"/>
    </source>
</evidence>
<evidence type="ECO:0000256" key="7">
    <source>
        <dbReference type="ARBA" id="ARBA00022036"/>
    </source>
</evidence>
<protein>
    <recommendedName>
        <fullName evidence="7">Cyanophycin synthetase</fullName>
        <ecNumber evidence="6">6.3.2.29</ecNumber>
        <ecNumber evidence="5">6.3.2.30</ecNumber>
    </recommendedName>
    <alternativeName>
        <fullName evidence="11">Cyanophycin synthase</fullName>
    </alternativeName>
</protein>
<dbReference type="SUPFAM" id="SSF53623">
    <property type="entry name" value="MurD-like peptide ligases, catalytic domain"/>
    <property type="match status" value="1"/>
</dbReference>
<dbReference type="SUPFAM" id="SSF53244">
    <property type="entry name" value="MurD-like peptide ligases, peptide-binding domain"/>
    <property type="match status" value="1"/>
</dbReference>
<dbReference type="EMBL" id="FOMG01000002">
    <property type="protein sequence ID" value="SFC33679.1"/>
    <property type="molecule type" value="Genomic_DNA"/>
</dbReference>
<gene>
    <name evidence="16" type="ORF">SAMN05421842_102223</name>
</gene>
<dbReference type="InterPro" id="IPR013651">
    <property type="entry name" value="ATP-grasp_RimK-type"/>
</dbReference>
<dbReference type="InterPro" id="IPR004101">
    <property type="entry name" value="Mur_ligase_C"/>
</dbReference>
<dbReference type="GO" id="GO:0004326">
    <property type="term" value="F:tetrahydrofolylpolyglutamate synthase activity"/>
    <property type="evidence" value="ECO:0007669"/>
    <property type="project" value="InterPro"/>
</dbReference>
<evidence type="ECO:0000256" key="11">
    <source>
        <dbReference type="ARBA" id="ARBA00031353"/>
    </source>
</evidence>
<dbReference type="EC" id="6.3.2.29" evidence="6"/>
<dbReference type="Gene3D" id="3.40.1190.10">
    <property type="entry name" value="Mur-like, catalytic domain"/>
    <property type="match status" value="1"/>
</dbReference>
<dbReference type="InterPro" id="IPR018109">
    <property type="entry name" value="Folylpolyglutamate_synth_CS"/>
</dbReference>
<keyword evidence="8" id="KW-0436">Ligase</keyword>
<dbReference type="Gene3D" id="3.90.190.20">
    <property type="entry name" value="Mur ligase, C-terminal domain"/>
    <property type="match status" value="1"/>
</dbReference>
<dbReference type="Pfam" id="PF08443">
    <property type="entry name" value="RimK"/>
    <property type="match status" value="1"/>
</dbReference>
<dbReference type="Pfam" id="PF02875">
    <property type="entry name" value="Mur_ligase_C"/>
    <property type="match status" value="1"/>
</dbReference>
<dbReference type="AlphaFoldDB" id="A0A1I1IBD0"/>
<evidence type="ECO:0000256" key="2">
    <source>
        <dbReference type="ARBA" id="ARBA00004752"/>
    </source>
</evidence>
<dbReference type="PANTHER" id="PTHR23135">
    <property type="entry name" value="MUR LIGASE FAMILY MEMBER"/>
    <property type="match status" value="1"/>
</dbReference>
<comment type="catalytic activity">
    <reaction evidence="13">
        <text>[L-4-(L-arginin-2-N-yl)aspartate](n) + L-aspartate + ATP = [L-4-(L-arginin-2-N-yl)aspartate](n)-L-aspartate + ADP + phosphate + H(+)</text>
        <dbReference type="Rhea" id="RHEA:13277"/>
        <dbReference type="Rhea" id="RHEA-COMP:13728"/>
        <dbReference type="Rhea" id="RHEA-COMP:13733"/>
        <dbReference type="ChEBI" id="CHEBI:15378"/>
        <dbReference type="ChEBI" id="CHEBI:29991"/>
        <dbReference type="ChEBI" id="CHEBI:30616"/>
        <dbReference type="ChEBI" id="CHEBI:43474"/>
        <dbReference type="ChEBI" id="CHEBI:137986"/>
        <dbReference type="ChEBI" id="CHEBI:137990"/>
        <dbReference type="ChEBI" id="CHEBI:456216"/>
        <dbReference type="EC" id="6.3.2.29"/>
    </reaction>
</comment>
<comment type="subunit">
    <text evidence="4">Homodimer.</text>
</comment>
<dbReference type="InterPro" id="IPR013221">
    <property type="entry name" value="Mur_ligase_cen"/>
</dbReference>
<evidence type="ECO:0000256" key="14">
    <source>
        <dbReference type="PROSITE-ProRule" id="PRU00409"/>
    </source>
</evidence>
<comment type="pathway">
    <text evidence="2">Cell wall biogenesis; peptidoglycan biosynthesis.</text>
</comment>
<reference evidence="16 17" key="1">
    <citation type="submission" date="2016-10" db="EMBL/GenBank/DDBJ databases">
        <authorList>
            <person name="de Groot N.N."/>
        </authorList>
    </citation>
    <scope>NUCLEOTIDE SEQUENCE [LARGE SCALE GENOMIC DNA]</scope>
    <source>
        <strain evidence="16 17">DSM 12992</strain>
    </source>
</reference>
<comment type="catalytic activity">
    <reaction evidence="12">
        <text>[L-4-(L-arginin-2-N-yl)aspartate](n)-L-aspartate + L-arginine + ATP = [L-4-(L-arginin-2-N-yl)aspartate](n+1) + ADP + phosphate + H(+)</text>
        <dbReference type="Rhea" id="RHEA:23888"/>
        <dbReference type="Rhea" id="RHEA-COMP:13732"/>
        <dbReference type="Rhea" id="RHEA-COMP:13733"/>
        <dbReference type="ChEBI" id="CHEBI:15378"/>
        <dbReference type="ChEBI" id="CHEBI:30616"/>
        <dbReference type="ChEBI" id="CHEBI:32682"/>
        <dbReference type="ChEBI" id="CHEBI:43474"/>
        <dbReference type="ChEBI" id="CHEBI:137986"/>
        <dbReference type="ChEBI" id="CHEBI:137990"/>
        <dbReference type="ChEBI" id="CHEBI:456216"/>
        <dbReference type="EC" id="6.3.2.30"/>
    </reaction>
</comment>
<keyword evidence="10 14" id="KW-0067">ATP-binding</keyword>
<accession>A0A1I1IBD0</accession>
<dbReference type="GO" id="GO:0046872">
    <property type="term" value="F:metal ion binding"/>
    <property type="evidence" value="ECO:0007669"/>
    <property type="project" value="InterPro"/>
</dbReference>
<dbReference type="InterPro" id="IPR011761">
    <property type="entry name" value="ATP-grasp"/>
</dbReference>
<dbReference type="PANTHER" id="PTHR23135:SF18">
    <property type="entry name" value="CYANOPHYCIN SYNTHETASE"/>
    <property type="match status" value="1"/>
</dbReference>
<keyword evidence="17" id="KW-1185">Reference proteome</keyword>
<dbReference type="InterPro" id="IPR036565">
    <property type="entry name" value="Mur-like_cat_sf"/>
</dbReference>
<dbReference type="OrthoDB" id="9803907at2"/>
<evidence type="ECO:0000256" key="3">
    <source>
        <dbReference type="ARBA" id="ARBA00009060"/>
    </source>
</evidence>
<evidence type="ECO:0000256" key="4">
    <source>
        <dbReference type="ARBA" id="ARBA00011738"/>
    </source>
</evidence>
<evidence type="ECO:0000313" key="17">
    <source>
        <dbReference type="Proteomes" id="UP000199263"/>
    </source>
</evidence>
<proteinExistence type="inferred from homology"/>
<sequence length="873" mass="96927">MKIVQERIYEGRNIYSHKKCVRIDVDLEGYCEIPSKDIPNFNFNLLKLIPELYQHRCGIDEDGGFVTRLKEGTYLAHICEHIIIAIQNNLGIEVAYGKSREIMEDRYYSIFQYEYKNTAIECANLAVDLINSLIKQNPLNFEGRMSLLKEVLRQEAMGPSTKAICNAANEYNMPITQLGDSGFYQIGYGKMGKIIEATIGDKTSCVGADISCDKLLTKQLLENQNIPVPMGEKIFNIIGLLKAGEKIGYPLVLKPQYGNKGKGIFLNIKNEKELVKSYNSLKKNYSDIIIEKYIQGNDYRVCVVDYKVVAVSLRLPPFVIGNGKDNLKKLIKNINEDPLRGEGHEKPLTKVKIDDELISCIGKYELKLSSIPLKGEKILLRENANISTGGIAIDYTNEICEENIKCCINTAKTLGLDICGVDVCTMDIRKSISENHGVVMEVNAAPGIRMHHFPSEGKQRDVGKAILKMIYNGEPKNIPIVSVTGTNGKTTTTRLISHVLNQMGHCVGMTSTEGIYINNECIHNGDDTGFDSARTILLNKEVDVAVLETARGGLIRKGLAYNVADVAVITNITNDHLGLNGVNSMEELSFVKSLVGEAVKENGLVVINADDNWSKSIIHRIKAQKIYFSKDKENSLIKQNILNGGISVFIEDDKIYVINNGKKHLIVSIKNVPISYNGTLEYNLENIMAACGALVGLKVDYCMITKGLMGFNSNDNNVGRFNIYEVLGKKVILDYGHNIEGYKAVLSSLNNIKGKNKLIGVIGIPGDRKNDVAYEIGKICSKKLDKIIIKEDKDRRGRNSGEIASLIKMAVLKENKNSNVQICLDELDAVKQALSISNSGDVIVVFYEDLNSILNFIKDKETITNLNLNLANL</sequence>
<dbReference type="STRING" id="119641.SAMN05421842_102223"/>
<evidence type="ECO:0000256" key="13">
    <source>
        <dbReference type="ARBA" id="ARBA00048425"/>
    </source>
</evidence>
<evidence type="ECO:0000313" key="16">
    <source>
        <dbReference type="EMBL" id="SFC33679.1"/>
    </source>
</evidence>
<dbReference type="NCBIfam" id="TIGR02068">
    <property type="entry name" value="cya_phycin_syn"/>
    <property type="match status" value="1"/>
</dbReference>
<keyword evidence="9 14" id="KW-0547">Nucleotide-binding</keyword>
<comment type="similarity">
    <text evidence="3">In the C-terminal section; belongs to the MurCDEF family.</text>
</comment>
<feature type="domain" description="ATP-grasp" evidence="15">
    <location>
        <begin position="218"/>
        <end position="471"/>
    </location>
</feature>
<evidence type="ECO:0000256" key="1">
    <source>
        <dbReference type="ARBA" id="ARBA00003184"/>
    </source>
</evidence>
<dbReference type="InterPro" id="IPR036615">
    <property type="entry name" value="Mur_ligase_C_dom_sf"/>
</dbReference>
<dbReference type="NCBIfam" id="NF010623">
    <property type="entry name" value="PRK14016.1"/>
    <property type="match status" value="1"/>
</dbReference>
<organism evidence="16 17">
    <name type="scientific">Clostridium uliginosum</name>
    <dbReference type="NCBI Taxonomy" id="119641"/>
    <lineage>
        <taxon>Bacteria</taxon>
        <taxon>Bacillati</taxon>
        <taxon>Bacillota</taxon>
        <taxon>Clostridia</taxon>
        <taxon>Eubacteriales</taxon>
        <taxon>Clostridiaceae</taxon>
        <taxon>Clostridium</taxon>
    </lineage>
</organism>
<evidence type="ECO:0000256" key="8">
    <source>
        <dbReference type="ARBA" id="ARBA00022598"/>
    </source>
</evidence>
<dbReference type="GO" id="GO:0005524">
    <property type="term" value="F:ATP binding"/>
    <property type="evidence" value="ECO:0007669"/>
    <property type="project" value="UniProtKB-UniRule"/>
</dbReference>
<dbReference type="Pfam" id="PF08245">
    <property type="entry name" value="Mur_ligase_M"/>
    <property type="match status" value="1"/>
</dbReference>
<dbReference type="GO" id="GO:0071160">
    <property type="term" value="F:cyanophycin synthetase activity (L-aspartate-adding)"/>
    <property type="evidence" value="ECO:0007669"/>
    <property type="project" value="UniProtKB-EC"/>
</dbReference>
<evidence type="ECO:0000256" key="10">
    <source>
        <dbReference type="ARBA" id="ARBA00022840"/>
    </source>
</evidence>
<dbReference type="EC" id="6.3.2.30" evidence="5"/>
<evidence type="ECO:0000259" key="15">
    <source>
        <dbReference type="PROSITE" id="PS50975"/>
    </source>
</evidence>
<dbReference type="PROSITE" id="PS01011">
    <property type="entry name" value="FOLYLPOLYGLU_SYNT_1"/>
    <property type="match status" value="1"/>
</dbReference>
<dbReference type="GO" id="GO:0071161">
    <property type="term" value="F:cyanophycin synthetase activity (L-arginine-adding)"/>
    <property type="evidence" value="ECO:0007669"/>
    <property type="project" value="UniProtKB-EC"/>
</dbReference>
<name>A0A1I1IBD0_9CLOT</name>
<dbReference type="SUPFAM" id="SSF56059">
    <property type="entry name" value="Glutathione synthetase ATP-binding domain-like"/>
    <property type="match status" value="1"/>
</dbReference>
<comment type="function">
    <text evidence="1">Catalyzes the ATP-dependent polymerization of arginine and aspartate to multi-L-arginyl-poly-L-aspartic acid (cyanophycin; a water-insoluble reserve polymer).</text>
</comment>
<dbReference type="RefSeq" id="WP_090088533.1">
    <property type="nucleotide sequence ID" value="NZ_FOMG01000002.1"/>
</dbReference>
<dbReference type="Pfam" id="PF18921">
    <property type="entry name" value="Cyanophycin_syn"/>
    <property type="match status" value="1"/>
</dbReference>
<dbReference type="PROSITE" id="PS50975">
    <property type="entry name" value="ATP_GRASP"/>
    <property type="match status" value="1"/>
</dbReference>
<dbReference type="InterPro" id="IPR011810">
    <property type="entry name" value="Cya_phycin_syn"/>
</dbReference>
<evidence type="ECO:0000256" key="5">
    <source>
        <dbReference type="ARBA" id="ARBA00012968"/>
    </source>
</evidence>
<dbReference type="Proteomes" id="UP000199263">
    <property type="component" value="Unassembled WGS sequence"/>
</dbReference>
<evidence type="ECO:0000256" key="9">
    <source>
        <dbReference type="ARBA" id="ARBA00022741"/>
    </source>
</evidence>
<evidence type="ECO:0000256" key="6">
    <source>
        <dbReference type="ARBA" id="ARBA00013005"/>
    </source>
</evidence>
<dbReference type="InterPro" id="IPR044019">
    <property type="entry name" value="Cyanophycin_syn_N"/>
</dbReference>